<keyword evidence="1" id="KW-0812">Transmembrane</keyword>
<evidence type="ECO:0000313" key="3">
    <source>
        <dbReference type="Proteomes" id="UP000095038"/>
    </source>
</evidence>
<dbReference type="RefSeq" id="XP_020045320.1">
    <property type="nucleotide sequence ID" value="XM_020188819.1"/>
</dbReference>
<keyword evidence="1" id="KW-1133">Transmembrane helix</keyword>
<dbReference type="EMBL" id="KV454488">
    <property type="protein sequence ID" value="ODV59013.1"/>
    <property type="molecule type" value="Genomic_DNA"/>
</dbReference>
<organism evidence="2 3">
    <name type="scientific">Ascoidea rubescens DSM 1968</name>
    <dbReference type="NCBI Taxonomy" id="1344418"/>
    <lineage>
        <taxon>Eukaryota</taxon>
        <taxon>Fungi</taxon>
        <taxon>Dikarya</taxon>
        <taxon>Ascomycota</taxon>
        <taxon>Saccharomycotina</taxon>
        <taxon>Saccharomycetes</taxon>
        <taxon>Ascoideaceae</taxon>
        <taxon>Ascoidea</taxon>
    </lineage>
</organism>
<dbReference type="Proteomes" id="UP000095038">
    <property type="component" value="Unassembled WGS sequence"/>
</dbReference>
<dbReference type="AlphaFoldDB" id="A0A1D2VC00"/>
<feature type="transmembrane region" description="Helical" evidence="1">
    <location>
        <begin position="67"/>
        <end position="86"/>
    </location>
</feature>
<proteinExistence type="predicted"/>
<dbReference type="InParanoid" id="A0A1D2VC00"/>
<accession>A0A1D2VC00</accession>
<protein>
    <submittedName>
        <fullName evidence="2">Uncharacterized protein</fullName>
    </submittedName>
</protein>
<keyword evidence="1" id="KW-0472">Membrane</keyword>
<sequence>MTDRCFCADLSTAQSSCSRKPGILPNTTANNCKVPSRTGAVRGGTIAETGCGECCWSCSVGLQRQCVFPLGFVSFLVLFMSLEIVLKMLSQSGSRTL</sequence>
<gene>
    <name evidence="2" type="ORF">ASCRUDRAFT_115588</name>
</gene>
<reference evidence="3" key="1">
    <citation type="submission" date="2016-05" db="EMBL/GenBank/DDBJ databases">
        <title>Comparative genomics of biotechnologically important yeasts.</title>
        <authorList>
            <consortium name="DOE Joint Genome Institute"/>
            <person name="Riley R."/>
            <person name="Haridas S."/>
            <person name="Wolfe K.H."/>
            <person name="Lopes M.R."/>
            <person name="Hittinger C.T."/>
            <person name="Goker M."/>
            <person name="Salamov A."/>
            <person name="Wisecaver J."/>
            <person name="Long T.M."/>
            <person name="Aerts A.L."/>
            <person name="Barry K."/>
            <person name="Choi C."/>
            <person name="Clum A."/>
            <person name="Coughlan A.Y."/>
            <person name="Deshpande S."/>
            <person name="Douglass A.P."/>
            <person name="Hanson S.J."/>
            <person name="Klenk H.-P."/>
            <person name="Labutti K."/>
            <person name="Lapidus A."/>
            <person name="Lindquist E."/>
            <person name="Lipzen A."/>
            <person name="Meier-Kolthoff J.P."/>
            <person name="Ohm R.A."/>
            <person name="Otillar R.P."/>
            <person name="Pangilinan J."/>
            <person name="Peng Y."/>
            <person name="Rokas A."/>
            <person name="Rosa C.A."/>
            <person name="Scheuner C."/>
            <person name="Sibirny A.A."/>
            <person name="Slot J.C."/>
            <person name="Stielow J.B."/>
            <person name="Sun H."/>
            <person name="Kurtzman C.P."/>
            <person name="Blackwell M."/>
            <person name="Grigoriev I.V."/>
            <person name="Jeffries T.W."/>
        </authorList>
    </citation>
    <scope>NUCLEOTIDE SEQUENCE [LARGE SCALE GENOMIC DNA]</scope>
    <source>
        <strain evidence="3">DSM 1968</strain>
    </source>
</reference>
<keyword evidence="3" id="KW-1185">Reference proteome</keyword>
<evidence type="ECO:0000313" key="2">
    <source>
        <dbReference type="EMBL" id="ODV59013.1"/>
    </source>
</evidence>
<dbReference type="GeneID" id="30962455"/>
<name>A0A1D2VC00_9ASCO</name>
<evidence type="ECO:0000256" key="1">
    <source>
        <dbReference type="SAM" id="Phobius"/>
    </source>
</evidence>